<dbReference type="PANTHER" id="PTHR30372">
    <property type="entry name" value="LIPID-A-DISACCHARIDE SYNTHASE"/>
    <property type="match status" value="1"/>
</dbReference>
<evidence type="ECO:0000256" key="2">
    <source>
        <dbReference type="ARBA" id="ARBA00022516"/>
    </source>
</evidence>
<protein>
    <recommendedName>
        <fullName evidence="1">lipid-A-disaccharide synthase</fullName>
        <ecNumber evidence="1">2.4.1.182</ecNumber>
    </recommendedName>
</protein>
<keyword evidence="9" id="KW-1185">Reference proteome</keyword>
<dbReference type="GO" id="GO:0009245">
    <property type="term" value="P:lipid A biosynthetic process"/>
    <property type="evidence" value="ECO:0007669"/>
    <property type="project" value="UniProtKB-KW"/>
</dbReference>
<sequence length="749" mass="84192">MLSNWIPAISLGAKGLIRRNRNSNPNPKIVCVQWFSFSSSKAPIDMAARDGELRVFLVAGEVSGDSIASRLMASLRLFSPFPLRFAGVGGHFYIDVVEARWLFHRFIRVKLVTCDVTPFALMPFAPMLVVPAKININVSDQRAKMASEGLKSLFSMEDISVMGLWELLPHLYRIRVKLKETVEAAVLFEPHVVLTVDSKGFSFRFLKQLRARYSQNNLDFPSHFHYVAPSFWAWKGGEARLRGLAEFVDHLLCILPNEDRICRLNGLYATAVGHPVLEDVLELNLRNNSTIHEWRAKGNAEDFRNKYAVPAAPIDMAARDGELRVFLVAGEVSGDSIASRLMASLRLFSPFPLRFAGVERAKMASEGLKSLFSMEDISVMGLWELLPHLYRIRVKLKETVEAAVLFEPHVVLTVDSKGFSFRFLKQLRARYSQNNLDFPSHFHYVAPSFWAWKGGEARLRGLAEFVDHLLCILPNEDRICRLNGLYATAVGHPVLEDVLELNLRNNSTIHEWRAKGNAEDFRNKYAVPAGATVISLLPGSRVQEVSRMLPIFSDTVELMKDTVPQLMTVIHVAPNEHVENFMAGAIHRWPVPVILIPGGTTQLRYDAFSACRVALCTSGTVAVELQLARLPCVVAYRAHILTEWYVRYKAKIQYMSLPNILLDKAIIPEALFQSCKPANLALLLNDLIHDGGCREEQIIAAQKFVELLLPSERTKHNLPQQHLRSYADYTPSAIAALTILNHGKPVTSI</sequence>
<evidence type="ECO:0000256" key="5">
    <source>
        <dbReference type="ARBA" id="ARBA00022679"/>
    </source>
</evidence>
<evidence type="ECO:0000256" key="3">
    <source>
        <dbReference type="ARBA" id="ARBA00022556"/>
    </source>
</evidence>
<dbReference type="EMBL" id="CP039348">
    <property type="protein sequence ID" value="QCD89805.1"/>
    <property type="molecule type" value="Genomic_DNA"/>
</dbReference>
<keyword evidence="5" id="KW-0808">Transferase</keyword>
<evidence type="ECO:0000256" key="1">
    <source>
        <dbReference type="ARBA" id="ARBA00012687"/>
    </source>
</evidence>
<keyword evidence="2" id="KW-0444">Lipid biosynthesis</keyword>
<accession>A0A4D6LN71</accession>
<dbReference type="InterPro" id="IPR003835">
    <property type="entry name" value="Glyco_trans_19"/>
</dbReference>
<dbReference type="EC" id="2.4.1.182" evidence="1"/>
<reference evidence="8 9" key="1">
    <citation type="submission" date="2019-04" db="EMBL/GenBank/DDBJ databases">
        <title>An improved genome assembly and genetic linkage map for asparagus bean, Vigna unguiculata ssp. sesquipedialis.</title>
        <authorList>
            <person name="Xia Q."/>
            <person name="Zhang R."/>
            <person name="Dong Y."/>
        </authorList>
    </citation>
    <scope>NUCLEOTIDE SEQUENCE [LARGE SCALE GENOMIC DNA]</scope>
    <source>
        <tissue evidence="8">Leaf</tissue>
    </source>
</reference>
<evidence type="ECO:0000313" key="8">
    <source>
        <dbReference type="EMBL" id="QCD89805.1"/>
    </source>
</evidence>
<dbReference type="Pfam" id="PF02684">
    <property type="entry name" value="LpxB"/>
    <property type="match status" value="2"/>
</dbReference>
<dbReference type="Proteomes" id="UP000501690">
    <property type="component" value="Linkage Group LG4"/>
</dbReference>
<dbReference type="GO" id="GO:0005543">
    <property type="term" value="F:phospholipid binding"/>
    <property type="evidence" value="ECO:0007669"/>
    <property type="project" value="TreeGrafter"/>
</dbReference>
<dbReference type="AlphaFoldDB" id="A0A4D6LN71"/>
<organism evidence="8 9">
    <name type="scientific">Vigna unguiculata</name>
    <name type="common">Cowpea</name>
    <dbReference type="NCBI Taxonomy" id="3917"/>
    <lineage>
        <taxon>Eukaryota</taxon>
        <taxon>Viridiplantae</taxon>
        <taxon>Streptophyta</taxon>
        <taxon>Embryophyta</taxon>
        <taxon>Tracheophyta</taxon>
        <taxon>Spermatophyta</taxon>
        <taxon>Magnoliopsida</taxon>
        <taxon>eudicotyledons</taxon>
        <taxon>Gunneridae</taxon>
        <taxon>Pentapetalae</taxon>
        <taxon>rosids</taxon>
        <taxon>fabids</taxon>
        <taxon>Fabales</taxon>
        <taxon>Fabaceae</taxon>
        <taxon>Papilionoideae</taxon>
        <taxon>50 kb inversion clade</taxon>
        <taxon>NPAAA clade</taxon>
        <taxon>indigoferoid/millettioid clade</taxon>
        <taxon>Phaseoleae</taxon>
        <taxon>Vigna</taxon>
    </lineage>
</organism>
<evidence type="ECO:0000256" key="7">
    <source>
        <dbReference type="ARBA" id="ARBA00048975"/>
    </source>
</evidence>
<dbReference type="SUPFAM" id="SSF53756">
    <property type="entry name" value="UDP-Glycosyltransferase/glycogen phosphorylase"/>
    <property type="match status" value="1"/>
</dbReference>
<evidence type="ECO:0000256" key="4">
    <source>
        <dbReference type="ARBA" id="ARBA00022676"/>
    </source>
</evidence>
<dbReference type="GO" id="GO:0016020">
    <property type="term" value="C:membrane"/>
    <property type="evidence" value="ECO:0007669"/>
    <property type="project" value="GOC"/>
</dbReference>
<name>A0A4D6LN71_VIGUN</name>
<evidence type="ECO:0000313" key="9">
    <source>
        <dbReference type="Proteomes" id="UP000501690"/>
    </source>
</evidence>
<proteinExistence type="predicted"/>
<dbReference type="PANTHER" id="PTHR30372:SF4">
    <property type="entry name" value="LIPID-A-DISACCHARIDE SYNTHASE, MITOCHONDRIAL-RELATED"/>
    <property type="match status" value="1"/>
</dbReference>
<gene>
    <name evidence="8" type="ORF">DEO72_LG4g755</name>
</gene>
<comment type="catalytic activity">
    <reaction evidence="7">
        <text>a lipid X + a UDP-2-N,3-O-bis[(3R)-3-hydroxyacyl]-alpha-D-glucosamine = a lipid A disaccharide + UDP + H(+)</text>
        <dbReference type="Rhea" id="RHEA:67828"/>
        <dbReference type="ChEBI" id="CHEBI:15378"/>
        <dbReference type="ChEBI" id="CHEBI:58223"/>
        <dbReference type="ChEBI" id="CHEBI:137748"/>
        <dbReference type="ChEBI" id="CHEBI:176338"/>
        <dbReference type="ChEBI" id="CHEBI:176343"/>
        <dbReference type="EC" id="2.4.1.182"/>
    </reaction>
</comment>
<keyword evidence="4" id="KW-0328">Glycosyltransferase</keyword>
<evidence type="ECO:0000256" key="6">
    <source>
        <dbReference type="ARBA" id="ARBA00023098"/>
    </source>
</evidence>
<keyword evidence="3" id="KW-0441">Lipid A biosynthesis</keyword>
<dbReference type="GO" id="GO:0008915">
    <property type="term" value="F:lipid-A-disaccharide synthase activity"/>
    <property type="evidence" value="ECO:0007669"/>
    <property type="project" value="UniProtKB-EC"/>
</dbReference>
<keyword evidence="6" id="KW-0443">Lipid metabolism</keyword>